<dbReference type="PANTHER" id="PTHR20836">
    <property type="entry name" value="DIHYDRODIPICOLINATE REDUCTASE"/>
    <property type="match status" value="1"/>
</dbReference>
<evidence type="ECO:0000256" key="6">
    <source>
        <dbReference type="ARBA" id="ARBA00023002"/>
    </source>
</evidence>
<comment type="caution">
    <text evidence="13">Lacks conserved residue(s) required for the propagation of feature annotation.</text>
</comment>
<proteinExistence type="inferred from homology"/>
<evidence type="ECO:0000259" key="15">
    <source>
        <dbReference type="Pfam" id="PF05173"/>
    </source>
</evidence>
<feature type="binding site" evidence="13">
    <location>
        <begin position="166"/>
        <end position="167"/>
    </location>
    <ligand>
        <name>(S)-2,3,4,5-tetrahydrodipicolinate</name>
        <dbReference type="ChEBI" id="CHEBI:16845"/>
    </ligand>
</feature>
<evidence type="ECO:0000256" key="8">
    <source>
        <dbReference type="ARBA" id="ARBA00023154"/>
    </source>
</evidence>
<keyword evidence="3 13" id="KW-0028">Amino-acid biosynthesis</keyword>
<comment type="subcellular location">
    <subcellularLocation>
        <location evidence="13">Cytoplasm</location>
    </subcellularLocation>
</comment>
<dbReference type="EC" id="1.17.1.8" evidence="10 13"/>
<dbReference type="NCBIfam" id="TIGR00036">
    <property type="entry name" value="dapB"/>
    <property type="match status" value="1"/>
</dbReference>
<evidence type="ECO:0000256" key="4">
    <source>
        <dbReference type="ARBA" id="ARBA00022857"/>
    </source>
</evidence>
<evidence type="ECO:0000259" key="14">
    <source>
        <dbReference type="Pfam" id="PF01113"/>
    </source>
</evidence>
<evidence type="ECO:0000256" key="1">
    <source>
        <dbReference type="ARBA" id="ARBA00006642"/>
    </source>
</evidence>
<dbReference type="InterPro" id="IPR022664">
    <property type="entry name" value="DapB_N_CS"/>
</dbReference>
<gene>
    <name evidence="13" type="primary">dapB</name>
    <name evidence="16" type="ORF">Bealeia1_00239</name>
</gene>
<evidence type="ECO:0000256" key="12">
    <source>
        <dbReference type="ARBA" id="ARBA00049396"/>
    </source>
</evidence>
<feature type="binding site" evidence="13">
    <location>
        <position position="37"/>
    </location>
    <ligand>
        <name>NADP(+)</name>
        <dbReference type="ChEBI" id="CHEBI:58349"/>
    </ligand>
</feature>
<dbReference type="SUPFAM" id="SSF55347">
    <property type="entry name" value="Glyceraldehyde-3-phosphate dehydrogenase-like, C-terminal domain"/>
    <property type="match status" value="1"/>
</dbReference>
<reference evidence="16 17" key="1">
    <citation type="journal article" date="2024" name="Environ. Microbiol.">
        <title>Novel evolutionary insights on the interactions of the Holosporales (Alphaproteobacteria) with eukaryotic hosts from comparative genomics.</title>
        <authorList>
            <person name="Giovannini M."/>
            <person name="Petroni G."/>
            <person name="Castelli M."/>
        </authorList>
    </citation>
    <scope>NUCLEOTIDE SEQUENCE [LARGE SCALE GENOMIC DNA]</scope>
    <source>
        <strain evidence="16 17">US_Bl 15I1</strain>
    </source>
</reference>
<dbReference type="InterPro" id="IPR036291">
    <property type="entry name" value="NAD(P)-bd_dom_sf"/>
</dbReference>
<dbReference type="Gene3D" id="3.40.50.720">
    <property type="entry name" value="NAD(P)-binding Rossmann-like Domain"/>
    <property type="match status" value="1"/>
</dbReference>
<evidence type="ECO:0000256" key="5">
    <source>
        <dbReference type="ARBA" id="ARBA00022915"/>
    </source>
</evidence>
<evidence type="ECO:0000256" key="9">
    <source>
        <dbReference type="ARBA" id="ARBA00037922"/>
    </source>
</evidence>
<comment type="function">
    <text evidence="13">Catalyzes the conversion of 4-hydroxy-tetrahydrodipicolinate (HTPA) to tetrahydrodipicolinate.</text>
</comment>
<evidence type="ECO:0000313" key="16">
    <source>
        <dbReference type="EMBL" id="WVX66068.1"/>
    </source>
</evidence>
<comment type="caution">
    <text evidence="13">Was originally thought to be a dihydrodipicolinate reductase (DHDPR), catalyzing the conversion of dihydrodipicolinate to tetrahydrodipicolinate. However, it was shown in E.coli that the substrate of the enzymatic reaction is not dihydrodipicolinate (DHDP) but in fact (2S,4S)-4-hydroxy-2,3,4,5-tetrahydrodipicolinic acid (HTPA), the product released by the DapA-catalyzed reaction.</text>
</comment>
<keyword evidence="6 13" id="KW-0560">Oxidoreductase</keyword>
<accession>A0ABZ2C115</accession>
<feature type="active site" description="Proton donor" evidence="13">
    <location>
        <position position="160"/>
    </location>
</feature>
<dbReference type="PANTHER" id="PTHR20836:SF0">
    <property type="entry name" value="4-HYDROXY-TETRAHYDRODIPICOLINATE REDUCTASE 1, CHLOROPLASTIC-RELATED"/>
    <property type="match status" value="1"/>
</dbReference>
<comment type="pathway">
    <text evidence="9 13">Amino-acid biosynthesis; L-lysine biosynthesis via DAP pathway; (S)-tetrahydrodipicolinate from L-aspartate: step 4/4.</text>
</comment>
<dbReference type="PROSITE" id="PS01298">
    <property type="entry name" value="DAPB"/>
    <property type="match status" value="1"/>
</dbReference>
<comment type="similarity">
    <text evidence="1 13">Belongs to the DapB family.</text>
</comment>
<evidence type="ECO:0000256" key="2">
    <source>
        <dbReference type="ARBA" id="ARBA00022490"/>
    </source>
</evidence>
<organism evidence="16 17">
    <name type="scientific">Candidatus Bealeia paramacronuclearis</name>
    <dbReference type="NCBI Taxonomy" id="1921001"/>
    <lineage>
        <taxon>Bacteria</taxon>
        <taxon>Pseudomonadati</taxon>
        <taxon>Pseudomonadota</taxon>
        <taxon>Alphaproteobacteria</taxon>
        <taxon>Holosporales</taxon>
        <taxon>Holosporaceae</taxon>
        <taxon>Candidatus Bealeia</taxon>
    </lineage>
</organism>
<dbReference type="InterPro" id="IPR000846">
    <property type="entry name" value="DapB_N"/>
</dbReference>
<dbReference type="Proteomes" id="UP001330434">
    <property type="component" value="Chromosome"/>
</dbReference>
<evidence type="ECO:0000313" key="17">
    <source>
        <dbReference type="Proteomes" id="UP001330434"/>
    </source>
</evidence>
<evidence type="ECO:0000256" key="10">
    <source>
        <dbReference type="ARBA" id="ARBA00038983"/>
    </source>
</evidence>
<dbReference type="HAMAP" id="MF_00102">
    <property type="entry name" value="DapB"/>
    <property type="match status" value="1"/>
</dbReference>
<comment type="catalytic activity">
    <reaction evidence="11 13">
        <text>(S)-2,3,4,5-tetrahydrodipicolinate + NADP(+) + H2O = (2S,4S)-4-hydroxy-2,3,4,5-tetrahydrodipicolinate + NADPH + H(+)</text>
        <dbReference type="Rhea" id="RHEA:35331"/>
        <dbReference type="ChEBI" id="CHEBI:15377"/>
        <dbReference type="ChEBI" id="CHEBI:15378"/>
        <dbReference type="ChEBI" id="CHEBI:16845"/>
        <dbReference type="ChEBI" id="CHEBI:57783"/>
        <dbReference type="ChEBI" id="CHEBI:58349"/>
        <dbReference type="ChEBI" id="CHEBI:67139"/>
        <dbReference type="EC" id="1.17.1.8"/>
    </reaction>
</comment>
<keyword evidence="8 13" id="KW-0457">Lysine biosynthesis</keyword>
<dbReference type="Pfam" id="PF05173">
    <property type="entry name" value="DapB_C"/>
    <property type="match status" value="1"/>
</dbReference>
<sequence>MLKVSVTGSTGRMGRMIMHEVLKRPNRFHLTSAVVRRGSHLIGDDISTLLELSKLDIAFEDHPEKAFKDTDVVIDFSQHQASLQYIAAAQQTQKPILVGTTGFSSEEKNLIINASAKIPILLAPNTSLGIAIMNKLVFETAKALGPDYDVEIVDIHHNLKKDAPSGTALSLAESVEKSGTHFVSRDHTKSCEREKGAVGFAIVRAGSIVGQHDVIFAGSKESLTISHQAFDRTLFADGALKAAEWLKGKKAGLYTMKDVIGLS</sequence>
<dbReference type="CDD" id="cd02274">
    <property type="entry name" value="DHDPR_N"/>
    <property type="match status" value="1"/>
</dbReference>
<name>A0ABZ2C115_9PROT</name>
<evidence type="ECO:0000256" key="3">
    <source>
        <dbReference type="ARBA" id="ARBA00022605"/>
    </source>
</evidence>
<keyword evidence="17" id="KW-1185">Reference proteome</keyword>
<dbReference type="EMBL" id="CP133270">
    <property type="protein sequence ID" value="WVX66068.1"/>
    <property type="molecule type" value="Genomic_DNA"/>
</dbReference>
<evidence type="ECO:0000256" key="7">
    <source>
        <dbReference type="ARBA" id="ARBA00023027"/>
    </source>
</evidence>
<feature type="domain" description="Dihydrodipicolinate reductase C-terminal" evidence="15">
    <location>
        <begin position="129"/>
        <end position="260"/>
    </location>
</feature>
<feature type="binding site" evidence="13">
    <location>
        <begin position="99"/>
        <end position="101"/>
    </location>
    <ligand>
        <name>NAD(+)</name>
        <dbReference type="ChEBI" id="CHEBI:57540"/>
    </ligand>
</feature>
<keyword evidence="5 13" id="KW-0220">Diaminopimelate biosynthesis</keyword>
<comment type="subunit">
    <text evidence="13">Homotetramer.</text>
</comment>
<dbReference type="InterPro" id="IPR023940">
    <property type="entry name" value="DHDPR_bac"/>
</dbReference>
<feature type="domain" description="Dihydrodipicolinate reductase N-terminal" evidence="14">
    <location>
        <begin position="3"/>
        <end position="125"/>
    </location>
</feature>
<feature type="binding site" evidence="13">
    <location>
        <begin position="8"/>
        <end position="13"/>
    </location>
    <ligand>
        <name>NAD(+)</name>
        <dbReference type="ChEBI" id="CHEBI:57540"/>
    </ligand>
</feature>
<keyword evidence="4 13" id="KW-0521">NADP</keyword>
<comment type="catalytic activity">
    <reaction evidence="12 13">
        <text>(S)-2,3,4,5-tetrahydrodipicolinate + NAD(+) + H2O = (2S,4S)-4-hydroxy-2,3,4,5-tetrahydrodipicolinate + NADH + H(+)</text>
        <dbReference type="Rhea" id="RHEA:35323"/>
        <dbReference type="ChEBI" id="CHEBI:15377"/>
        <dbReference type="ChEBI" id="CHEBI:15378"/>
        <dbReference type="ChEBI" id="CHEBI:16845"/>
        <dbReference type="ChEBI" id="CHEBI:57540"/>
        <dbReference type="ChEBI" id="CHEBI:57945"/>
        <dbReference type="ChEBI" id="CHEBI:67139"/>
        <dbReference type="EC" id="1.17.1.8"/>
    </reaction>
</comment>
<feature type="binding site" evidence="13">
    <location>
        <position position="157"/>
    </location>
    <ligand>
        <name>(S)-2,3,4,5-tetrahydrodipicolinate</name>
        <dbReference type="ChEBI" id="CHEBI:16845"/>
    </ligand>
</feature>
<feature type="binding site" evidence="13">
    <location>
        <begin position="123"/>
        <end position="126"/>
    </location>
    <ligand>
        <name>NAD(+)</name>
        <dbReference type="ChEBI" id="CHEBI:57540"/>
    </ligand>
</feature>
<feature type="active site" description="Proton donor/acceptor" evidence="13">
    <location>
        <position position="156"/>
    </location>
</feature>
<dbReference type="Gene3D" id="3.30.360.10">
    <property type="entry name" value="Dihydrodipicolinate Reductase, domain 2"/>
    <property type="match status" value="1"/>
</dbReference>
<dbReference type="PIRSF" id="PIRSF000161">
    <property type="entry name" value="DHPR"/>
    <property type="match status" value="1"/>
</dbReference>
<dbReference type="InterPro" id="IPR022663">
    <property type="entry name" value="DapB_C"/>
</dbReference>
<evidence type="ECO:0000256" key="13">
    <source>
        <dbReference type="HAMAP-Rule" id="MF_00102"/>
    </source>
</evidence>
<dbReference type="Pfam" id="PF01113">
    <property type="entry name" value="DapB_N"/>
    <property type="match status" value="1"/>
</dbReference>
<keyword evidence="2 13" id="KW-0963">Cytoplasm</keyword>
<dbReference type="RefSeq" id="WP_331256607.1">
    <property type="nucleotide sequence ID" value="NZ_CP133270.1"/>
</dbReference>
<dbReference type="SUPFAM" id="SSF51735">
    <property type="entry name" value="NAD(P)-binding Rossmann-fold domains"/>
    <property type="match status" value="1"/>
</dbReference>
<protein>
    <recommendedName>
        <fullName evidence="10 13">4-hydroxy-tetrahydrodipicolinate reductase</fullName>
        <shortName evidence="13">HTPA reductase</shortName>
        <ecNumber evidence="10 13">1.17.1.8</ecNumber>
    </recommendedName>
</protein>
<evidence type="ECO:0000256" key="11">
    <source>
        <dbReference type="ARBA" id="ARBA00049080"/>
    </source>
</evidence>
<keyword evidence="7 13" id="KW-0520">NAD</keyword>